<evidence type="ECO:0000256" key="4">
    <source>
        <dbReference type="SAM" id="Phobius"/>
    </source>
</evidence>
<keyword evidence="3" id="KW-0175">Coiled coil</keyword>
<reference evidence="7" key="1">
    <citation type="journal article" date="2020" name="Microbiol. Resour. Announc.">
        <title>Draft Genome Sequences of Thiorhodococcus mannitoliphagus and Thiorhodococcus minor, Purple Sulfur Photosynthetic Bacteria in the Gammaproteobacterial Family Chromatiaceae.</title>
        <authorList>
            <person name="Aviles F.A."/>
            <person name="Meyer T.E."/>
            <person name="Kyndt J.A."/>
        </authorList>
    </citation>
    <scope>NUCLEOTIDE SEQUENCE [LARGE SCALE GENOMIC DNA]</scope>
    <source>
        <strain evidence="7">DSM 18266</strain>
    </source>
</reference>
<dbReference type="InterPro" id="IPR050469">
    <property type="entry name" value="Diguanylate_Cyclase"/>
</dbReference>
<sequence>MSATGPFKPLFNRGVVELESPGVDLDVEHCANCALRHSAGLSPLGSPRAMIRSAFTRIRVFLLLPLLLVAATNHCVAQEVAPASPAARLALTAAEQAYLAQLGALRVCTFPDWMPYEQITASGEYRGIGADLTALLDEQLGVPLTLLPTRTWSESLAKVRDGRCDLLPMTMDVPSRHAYLDFSAPFTAQPFVIATRRSHPFIATLAQLDDASVAVVEDVAVGELIAARYPRLKLVTVANVTEGLELVRQGRVVGYVDSLATIAYQLQREESIDIKVAGTLGFDLQLSMATRADQPLLGVVIAKALDAIGPSEIDRIVSRWLSAQYQPPRNAAWLWMVLAPTALVMLGLYLWNHWLRKVNRALAEAQAELAEKSQALERLSVTDSLTQLSNRRKLDEVLNRSVELSRRNARPLALIMLDLDHFKVTNDSYGHQAGDQVLQQVAALIREQCRNT</sequence>
<dbReference type="EC" id="2.7.7.65" evidence="1"/>
<dbReference type="CDD" id="cd01949">
    <property type="entry name" value="GGDEF"/>
    <property type="match status" value="1"/>
</dbReference>
<keyword evidence="4" id="KW-1133">Transmembrane helix</keyword>
<dbReference type="Proteomes" id="UP000471640">
    <property type="component" value="Unassembled WGS sequence"/>
</dbReference>
<keyword evidence="4" id="KW-0812">Transmembrane</keyword>
<dbReference type="AlphaFoldDB" id="A0A6P1E0R9"/>
<evidence type="ECO:0000256" key="2">
    <source>
        <dbReference type="ARBA" id="ARBA00034247"/>
    </source>
</evidence>
<evidence type="ECO:0000313" key="6">
    <source>
        <dbReference type="EMBL" id="NEX23499.1"/>
    </source>
</evidence>
<dbReference type="NCBIfam" id="TIGR00254">
    <property type="entry name" value="GGDEF"/>
    <property type="match status" value="1"/>
</dbReference>
<name>A0A6P1E0R9_9GAMM</name>
<dbReference type="InterPro" id="IPR029787">
    <property type="entry name" value="Nucleotide_cyclase"/>
</dbReference>
<dbReference type="SMART" id="SM00267">
    <property type="entry name" value="GGDEF"/>
    <property type="match status" value="1"/>
</dbReference>
<dbReference type="PANTHER" id="PTHR45138:SF9">
    <property type="entry name" value="DIGUANYLATE CYCLASE DGCM-RELATED"/>
    <property type="match status" value="1"/>
</dbReference>
<dbReference type="Pfam" id="PF00497">
    <property type="entry name" value="SBP_bac_3"/>
    <property type="match status" value="1"/>
</dbReference>
<keyword evidence="4" id="KW-0472">Membrane</keyword>
<protein>
    <recommendedName>
        <fullName evidence="1">diguanylate cyclase</fullName>
        <ecNumber evidence="1">2.7.7.65</ecNumber>
    </recommendedName>
</protein>
<dbReference type="InterPro" id="IPR043128">
    <property type="entry name" value="Rev_trsase/Diguanyl_cyclase"/>
</dbReference>
<comment type="caution">
    <text evidence="6">The sequence shown here is derived from an EMBL/GenBank/DDBJ whole genome shotgun (WGS) entry which is preliminary data.</text>
</comment>
<gene>
    <name evidence="6" type="ORF">G3480_24990</name>
</gene>
<dbReference type="Gene3D" id="3.30.70.270">
    <property type="match status" value="1"/>
</dbReference>
<dbReference type="SUPFAM" id="SSF55073">
    <property type="entry name" value="Nucleotide cyclase"/>
    <property type="match status" value="1"/>
</dbReference>
<dbReference type="EMBL" id="JAAIJR010000218">
    <property type="protein sequence ID" value="NEX23499.1"/>
    <property type="molecule type" value="Genomic_DNA"/>
</dbReference>
<reference evidence="6 7" key="2">
    <citation type="submission" date="2020-02" db="EMBL/GenBank/DDBJ databases">
        <title>Genome sequences of Thiorhodococcus mannitoliphagus and Thiorhodococcus minor, purple sulfur photosynthetic bacteria in the gammaproteobacterial family, Chromatiaceae.</title>
        <authorList>
            <person name="Aviles F.A."/>
            <person name="Meyer T.E."/>
            <person name="Kyndt J.A."/>
        </authorList>
    </citation>
    <scope>NUCLEOTIDE SEQUENCE [LARGE SCALE GENOMIC DNA]</scope>
    <source>
        <strain evidence="6 7">DSM 18266</strain>
    </source>
</reference>
<feature type="coiled-coil region" evidence="3">
    <location>
        <begin position="355"/>
        <end position="382"/>
    </location>
</feature>
<dbReference type="PROSITE" id="PS50887">
    <property type="entry name" value="GGDEF"/>
    <property type="match status" value="1"/>
</dbReference>
<dbReference type="Pfam" id="PF00990">
    <property type="entry name" value="GGDEF"/>
    <property type="match status" value="1"/>
</dbReference>
<dbReference type="InterPro" id="IPR001638">
    <property type="entry name" value="Solute-binding_3/MltF_N"/>
</dbReference>
<feature type="transmembrane region" description="Helical" evidence="4">
    <location>
        <begin position="332"/>
        <end position="351"/>
    </location>
</feature>
<evidence type="ECO:0000256" key="1">
    <source>
        <dbReference type="ARBA" id="ARBA00012528"/>
    </source>
</evidence>
<evidence type="ECO:0000259" key="5">
    <source>
        <dbReference type="PROSITE" id="PS50887"/>
    </source>
</evidence>
<dbReference type="InterPro" id="IPR000160">
    <property type="entry name" value="GGDEF_dom"/>
</dbReference>
<comment type="catalytic activity">
    <reaction evidence="2">
        <text>2 GTP = 3',3'-c-di-GMP + 2 diphosphate</text>
        <dbReference type="Rhea" id="RHEA:24898"/>
        <dbReference type="ChEBI" id="CHEBI:33019"/>
        <dbReference type="ChEBI" id="CHEBI:37565"/>
        <dbReference type="ChEBI" id="CHEBI:58805"/>
        <dbReference type="EC" id="2.7.7.65"/>
    </reaction>
</comment>
<dbReference type="RefSeq" id="WP_164656929.1">
    <property type="nucleotide sequence ID" value="NZ_JAAIJR010000218.1"/>
</dbReference>
<dbReference type="SMART" id="SM00062">
    <property type="entry name" value="PBPb"/>
    <property type="match status" value="1"/>
</dbReference>
<evidence type="ECO:0000313" key="7">
    <source>
        <dbReference type="Proteomes" id="UP000471640"/>
    </source>
</evidence>
<proteinExistence type="predicted"/>
<keyword evidence="7" id="KW-1185">Reference proteome</keyword>
<feature type="non-terminal residue" evidence="6">
    <location>
        <position position="452"/>
    </location>
</feature>
<feature type="domain" description="GGDEF" evidence="5">
    <location>
        <begin position="410"/>
        <end position="452"/>
    </location>
</feature>
<accession>A0A6P1E0R9</accession>
<dbReference type="CDD" id="cd13708">
    <property type="entry name" value="PBP2_BvgS_like_1"/>
    <property type="match status" value="1"/>
</dbReference>
<dbReference type="Gene3D" id="3.40.190.10">
    <property type="entry name" value="Periplasmic binding protein-like II"/>
    <property type="match status" value="2"/>
</dbReference>
<dbReference type="GO" id="GO:0052621">
    <property type="term" value="F:diguanylate cyclase activity"/>
    <property type="evidence" value="ECO:0007669"/>
    <property type="project" value="UniProtKB-EC"/>
</dbReference>
<evidence type="ECO:0000256" key="3">
    <source>
        <dbReference type="SAM" id="Coils"/>
    </source>
</evidence>
<dbReference type="PANTHER" id="PTHR45138">
    <property type="entry name" value="REGULATORY COMPONENTS OF SENSORY TRANSDUCTION SYSTEM"/>
    <property type="match status" value="1"/>
</dbReference>
<dbReference type="SUPFAM" id="SSF53850">
    <property type="entry name" value="Periplasmic binding protein-like II"/>
    <property type="match status" value="1"/>
</dbReference>
<organism evidence="6 7">
    <name type="scientific">Thiorhodococcus mannitoliphagus</name>
    <dbReference type="NCBI Taxonomy" id="329406"/>
    <lineage>
        <taxon>Bacteria</taxon>
        <taxon>Pseudomonadati</taxon>
        <taxon>Pseudomonadota</taxon>
        <taxon>Gammaproteobacteria</taxon>
        <taxon>Chromatiales</taxon>
        <taxon>Chromatiaceae</taxon>
        <taxon>Thiorhodococcus</taxon>
    </lineage>
</organism>